<dbReference type="InterPro" id="IPR050336">
    <property type="entry name" value="Chromosome_partition/occlusion"/>
</dbReference>
<dbReference type="Proteomes" id="UP000480350">
    <property type="component" value="Unassembled WGS sequence"/>
</dbReference>
<dbReference type="InterPro" id="IPR003115">
    <property type="entry name" value="ParB_N"/>
</dbReference>
<sequence length="335" mass="36901">MNDSRKKRMSMLDTLASAAPATAPSMMATNRALRSARDAVDAHHVWELDPAAIVDNRPTDRLDTDDVDDLRDAIEANGQTVPILVRRDPTDPERFHLVYGRRRLEAIRLSDKIDKVRAIVTSMNDDDALRAQISENMARRDLTFIEKALFARTLVDEGFGTQAHIAEVLTVTKSAISMALAVVDSVGVELVRAIGAAPGIGRPRWEALARDITASRISEAVLIDVAERAYVTAEAAVVLEDTSEDLTHPSVAAFEAVAAEVARPEPVRTKDKPDRGPAPLRRDLVIDGERAARLTRTKTGLRLDLPEGGFADWLDRHSDKVIQELHDRWKTGAED</sequence>
<dbReference type="GO" id="GO:0007059">
    <property type="term" value="P:chromosome segregation"/>
    <property type="evidence" value="ECO:0007669"/>
    <property type="project" value="TreeGrafter"/>
</dbReference>
<evidence type="ECO:0000313" key="4">
    <source>
        <dbReference type="Proteomes" id="UP000480350"/>
    </source>
</evidence>
<keyword evidence="4" id="KW-1185">Reference proteome</keyword>
<protein>
    <submittedName>
        <fullName evidence="3">Plasmid partitioning protein RepB</fullName>
    </submittedName>
</protein>
<dbReference type="InterPro" id="IPR017819">
    <property type="entry name" value="Plasmid_partition_RepB"/>
</dbReference>
<dbReference type="InterPro" id="IPR004437">
    <property type="entry name" value="ParB/RepB/Spo0J"/>
</dbReference>
<dbReference type="RefSeq" id="WP_160765640.1">
    <property type="nucleotide sequence ID" value="NZ_WUPT01000005.1"/>
</dbReference>
<dbReference type="NCBIfam" id="TIGR00180">
    <property type="entry name" value="parB_part"/>
    <property type="match status" value="1"/>
</dbReference>
<dbReference type="EMBL" id="WUPT01000005">
    <property type="protein sequence ID" value="MXQ09714.1"/>
    <property type="molecule type" value="Genomic_DNA"/>
</dbReference>
<feature type="domain" description="ParB-like N-terminal" evidence="2">
    <location>
        <begin position="46"/>
        <end position="137"/>
    </location>
</feature>
<gene>
    <name evidence="3" type="primary">repB</name>
    <name evidence="3" type="ORF">GQ651_17855</name>
</gene>
<accession>A0A7C9MZ79</accession>
<comment type="caution">
    <text evidence="3">The sequence shown here is derived from an EMBL/GenBank/DDBJ whole genome shotgun (WGS) entry which is preliminary data.</text>
</comment>
<dbReference type="SUPFAM" id="SSF109709">
    <property type="entry name" value="KorB DNA-binding domain-like"/>
    <property type="match status" value="1"/>
</dbReference>
<proteinExistence type="inferred from homology"/>
<reference evidence="3 4" key="2">
    <citation type="submission" date="2020-03" db="EMBL/GenBank/DDBJ databases">
        <title>Kangsaoukella pontilimi gen. nov., sp. nov., a new member of the family Rhodobacteraceae isolated from a tidal mudflat.</title>
        <authorList>
            <person name="Kim I.S."/>
        </authorList>
    </citation>
    <scope>NUCLEOTIDE SEQUENCE [LARGE SCALE GENOMIC DNA]</scope>
    <source>
        <strain evidence="3 4">GH1-50</strain>
    </source>
</reference>
<dbReference type="InterPro" id="IPR037972">
    <property type="entry name" value="RepB_N"/>
</dbReference>
<name>A0A7C9MZ79_9RHOB</name>
<dbReference type="AlphaFoldDB" id="A0A7C9MZ79"/>
<dbReference type="PANTHER" id="PTHR33375">
    <property type="entry name" value="CHROMOSOME-PARTITIONING PROTEIN PARB-RELATED"/>
    <property type="match status" value="1"/>
</dbReference>
<dbReference type="Pfam" id="PF02195">
    <property type="entry name" value="ParB_N"/>
    <property type="match status" value="1"/>
</dbReference>
<evidence type="ECO:0000259" key="2">
    <source>
        <dbReference type="SMART" id="SM00470"/>
    </source>
</evidence>
<dbReference type="GO" id="GO:0003677">
    <property type="term" value="F:DNA binding"/>
    <property type="evidence" value="ECO:0007669"/>
    <property type="project" value="InterPro"/>
</dbReference>
<evidence type="ECO:0000256" key="1">
    <source>
        <dbReference type="ARBA" id="ARBA00006295"/>
    </source>
</evidence>
<dbReference type="InterPro" id="IPR036086">
    <property type="entry name" value="ParB/Sulfiredoxin_sf"/>
</dbReference>
<organism evidence="3 4">
    <name type="scientific">Kangsaoukella pontilimi</name>
    <dbReference type="NCBI Taxonomy" id="2691042"/>
    <lineage>
        <taxon>Bacteria</taxon>
        <taxon>Pseudomonadati</taxon>
        <taxon>Pseudomonadota</taxon>
        <taxon>Alphaproteobacteria</taxon>
        <taxon>Rhodobacterales</taxon>
        <taxon>Paracoccaceae</taxon>
        <taxon>Kangsaoukella</taxon>
    </lineage>
</organism>
<evidence type="ECO:0000313" key="3">
    <source>
        <dbReference type="EMBL" id="MXQ09714.1"/>
    </source>
</evidence>
<dbReference type="PANTHER" id="PTHR33375:SF1">
    <property type="entry name" value="CHROMOSOME-PARTITIONING PROTEIN PARB-RELATED"/>
    <property type="match status" value="1"/>
</dbReference>
<dbReference type="SUPFAM" id="SSF110849">
    <property type="entry name" value="ParB/Sulfiredoxin"/>
    <property type="match status" value="1"/>
</dbReference>
<dbReference type="Gene3D" id="1.10.10.2830">
    <property type="match status" value="1"/>
</dbReference>
<dbReference type="CDD" id="cd16405">
    <property type="entry name" value="RepB_like_N"/>
    <property type="match status" value="1"/>
</dbReference>
<dbReference type="Gene3D" id="3.90.1530.30">
    <property type="match status" value="1"/>
</dbReference>
<dbReference type="NCBIfam" id="TIGR03454">
    <property type="entry name" value="partition_RepB"/>
    <property type="match status" value="1"/>
</dbReference>
<dbReference type="SMART" id="SM00470">
    <property type="entry name" value="ParB"/>
    <property type="match status" value="1"/>
</dbReference>
<comment type="similarity">
    <text evidence="1">Belongs to the ParB family.</text>
</comment>
<dbReference type="GO" id="GO:0005694">
    <property type="term" value="C:chromosome"/>
    <property type="evidence" value="ECO:0007669"/>
    <property type="project" value="TreeGrafter"/>
</dbReference>
<reference evidence="3 4" key="1">
    <citation type="submission" date="2019-12" db="EMBL/GenBank/DDBJ databases">
        <authorList>
            <person name="Lee S.D."/>
        </authorList>
    </citation>
    <scope>NUCLEOTIDE SEQUENCE [LARGE SCALE GENOMIC DNA]</scope>
    <source>
        <strain evidence="3 4">GH1-50</strain>
    </source>
</reference>